<evidence type="ECO:0000256" key="1">
    <source>
        <dbReference type="ARBA" id="ARBA00003394"/>
    </source>
</evidence>
<dbReference type="Proteomes" id="UP001142610">
    <property type="component" value="Unassembled WGS sequence"/>
</dbReference>
<comment type="pathway">
    <text evidence="2 11">Bacterial outer membrane biogenesis; LPS core biosynthesis.</text>
</comment>
<comment type="catalytic activity">
    <reaction evidence="8 11">
        <text>lipid IVA (E. coli) + CMP-3-deoxy-beta-D-manno-octulosonate = alpha-Kdo-(2-&gt;6)-lipid IVA (E. coli) + CMP + H(+)</text>
        <dbReference type="Rhea" id="RHEA:28066"/>
        <dbReference type="ChEBI" id="CHEBI:15378"/>
        <dbReference type="ChEBI" id="CHEBI:58603"/>
        <dbReference type="ChEBI" id="CHEBI:60364"/>
        <dbReference type="ChEBI" id="CHEBI:60377"/>
        <dbReference type="ChEBI" id="CHEBI:85987"/>
        <dbReference type="EC" id="2.4.99.12"/>
    </reaction>
</comment>
<feature type="site" description="Transition state stabilizer" evidence="10">
    <location>
        <position position="137"/>
    </location>
</feature>
<dbReference type="FunFam" id="3.40.50.2000:FF:000032">
    <property type="entry name" value="3-deoxy-D-manno-octulosonic acid transferase"/>
    <property type="match status" value="1"/>
</dbReference>
<dbReference type="Pfam" id="PF04413">
    <property type="entry name" value="Glycos_transf_N"/>
    <property type="match status" value="1"/>
</dbReference>
<dbReference type="Gene3D" id="3.40.50.11720">
    <property type="entry name" value="3-Deoxy-D-manno-octulosonic-acid transferase, N-terminal domain"/>
    <property type="match status" value="1"/>
</dbReference>
<accession>A0A9X2L8I3</accession>
<evidence type="ECO:0000313" key="14">
    <source>
        <dbReference type="Proteomes" id="UP001142610"/>
    </source>
</evidence>
<dbReference type="InterPro" id="IPR038107">
    <property type="entry name" value="Glycos_transf_N_sf"/>
</dbReference>
<organism evidence="13 14">
    <name type="scientific">Parvularcula maris</name>
    <dbReference type="NCBI Taxonomy" id="2965077"/>
    <lineage>
        <taxon>Bacteria</taxon>
        <taxon>Pseudomonadati</taxon>
        <taxon>Pseudomonadota</taxon>
        <taxon>Alphaproteobacteria</taxon>
        <taxon>Parvularculales</taxon>
        <taxon>Parvularculaceae</taxon>
        <taxon>Parvularcula</taxon>
    </lineage>
</organism>
<dbReference type="GO" id="GO:0009244">
    <property type="term" value="P:lipopolysaccharide core region biosynthetic process"/>
    <property type="evidence" value="ECO:0007669"/>
    <property type="project" value="UniProtKB-UniRule"/>
</dbReference>
<dbReference type="PANTHER" id="PTHR42755">
    <property type="entry name" value="3-DEOXY-MANNO-OCTULOSONATE CYTIDYLYLTRANSFERASE"/>
    <property type="match status" value="1"/>
</dbReference>
<dbReference type="PANTHER" id="PTHR42755:SF1">
    <property type="entry name" value="3-DEOXY-D-MANNO-OCTULOSONIC ACID TRANSFERASE, MITOCHONDRIAL-RELATED"/>
    <property type="match status" value="1"/>
</dbReference>
<keyword evidence="11" id="KW-1003">Cell membrane</keyword>
<evidence type="ECO:0000256" key="9">
    <source>
        <dbReference type="PIRSR" id="PIRSR639901-1"/>
    </source>
</evidence>
<keyword evidence="6 11" id="KW-0808">Transferase</keyword>
<dbReference type="Gene3D" id="3.40.50.2000">
    <property type="entry name" value="Glycogen Phosphorylase B"/>
    <property type="match status" value="1"/>
</dbReference>
<dbReference type="GO" id="GO:0043842">
    <property type="term" value="F:Kdo transferase activity"/>
    <property type="evidence" value="ECO:0007669"/>
    <property type="project" value="UniProtKB-EC"/>
</dbReference>
<evidence type="ECO:0000256" key="8">
    <source>
        <dbReference type="ARBA" id="ARBA00049183"/>
    </source>
</evidence>
<dbReference type="EC" id="2.4.99.12" evidence="4 11"/>
<evidence type="ECO:0000256" key="2">
    <source>
        <dbReference type="ARBA" id="ARBA00004713"/>
    </source>
</evidence>
<gene>
    <name evidence="13" type="ORF">NOG11_05965</name>
</gene>
<dbReference type="SUPFAM" id="SSF53756">
    <property type="entry name" value="UDP-Glycosyltransferase/glycogen phosphorylase"/>
    <property type="match status" value="1"/>
</dbReference>
<comment type="subcellular location">
    <subcellularLocation>
        <location evidence="11">Cell membrane</location>
    </subcellularLocation>
</comment>
<dbReference type="GO" id="GO:0005886">
    <property type="term" value="C:plasma membrane"/>
    <property type="evidence" value="ECO:0007669"/>
    <property type="project" value="UniProtKB-SubCell"/>
</dbReference>
<dbReference type="EMBL" id="JANIBC010000003">
    <property type="protein sequence ID" value="MCQ8184933.1"/>
    <property type="molecule type" value="Genomic_DNA"/>
</dbReference>
<keyword evidence="11" id="KW-0472">Membrane</keyword>
<dbReference type="GO" id="GO:0009245">
    <property type="term" value="P:lipid A biosynthetic process"/>
    <property type="evidence" value="ECO:0007669"/>
    <property type="project" value="TreeGrafter"/>
</dbReference>
<sequence>MAEPKAWSLKTYRAATRLLKPAANYVLERRLRAGKEDPQRLSERRGVASRPRPEGKVLWLHGASVGESLSVLPLVDALAEAHPELTFLVTSGTVTSAELMGKRLPAIAIHQYIPIDQPHFVRSFLDHWKPDAGVFIESELWPIMLDEAGRRDIPLALINGRMSPRSFESWKGKRRAAKELLSAFEIIIGQNQENAERFETLAQRPVGTLGNLKHAAEPLPAPSEEIGEMKGWLGSRLRWLAASTHEGEELPVLQAHRQIMGELDDAVLLVAPRHPVRGDEVELLCREQGFQTARRSKGEALTEKTEIYIADTLGELGVLYSVSDIAFVGGSLLPVGGHNPLEPARLGCAILHGPEVFNFADTYAAMRRSGSSGLVRNERDLAASLIRLLGDEKTRKAMAGQAASWSEKSAKTVLEALIEALEPLLLRAGIAG</sequence>
<evidence type="ECO:0000256" key="10">
    <source>
        <dbReference type="PIRSR" id="PIRSR639901-2"/>
    </source>
</evidence>
<keyword evidence="14" id="KW-1185">Reference proteome</keyword>
<evidence type="ECO:0000259" key="12">
    <source>
        <dbReference type="Pfam" id="PF04413"/>
    </source>
</evidence>
<name>A0A9X2L8I3_9PROT</name>
<dbReference type="InterPro" id="IPR039901">
    <property type="entry name" value="Kdotransferase"/>
</dbReference>
<evidence type="ECO:0000256" key="7">
    <source>
        <dbReference type="ARBA" id="ARBA00031445"/>
    </source>
</evidence>
<comment type="caution">
    <text evidence="13">The sequence shown here is derived from an EMBL/GenBank/DDBJ whole genome shotgun (WGS) entry which is preliminary data.</text>
</comment>
<protein>
    <recommendedName>
        <fullName evidence="5 11">3-deoxy-D-manno-octulosonic acid transferase</fullName>
        <shortName evidence="11">Kdo transferase</shortName>
        <ecNumber evidence="4 11">2.4.99.12</ecNumber>
    </recommendedName>
    <alternativeName>
        <fullName evidence="7 11">Lipid IV(A) 3-deoxy-D-manno-octulosonic acid transferase</fullName>
    </alternativeName>
</protein>
<reference evidence="13" key="1">
    <citation type="submission" date="2022-07" db="EMBL/GenBank/DDBJ databases">
        <title>Parvularcula maris sp. nov., an algicidal bacterium isolated from seawater.</title>
        <authorList>
            <person name="Li F."/>
        </authorList>
    </citation>
    <scope>NUCLEOTIDE SEQUENCE</scope>
    <source>
        <strain evidence="13">BGMRC 0090</strain>
    </source>
</reference>
<dbReference type="AlphaFoldDB" id="A0A9X2L8I3"/>
<evidence type="ECO:0000313" key="13">
    <source>
        <dbReference type="EMBL" id="MCQ8184933.1"/>
    </source>
</evidence>
<keyword evidence="11" id="KW-0448">Lipopolysaccharide biosynthesis</keyword>
<feature type="active site" description="Proton acceptor" evidence="9">
    <location>
        <position position="67"/>
    </location>
</feature>
<dbReference type="RefSeq" id="WP_256618794.1">
    <property type="nucleotide sequence ID" value="NZ_JANIBC010000003.1"/>
</dbReference>
<comment type="function">
    <text evidence="1 11">Involved in lipopolysaccharide (LPS) biosynthesis. Catalyzes the transfer of 3-deoxy-D-manno-octulosonate (Kdo) residue(s) from CMP-Kdo to lipid IV(A), the tetraacyldisaccharide-1,4'-bisphosphate precursor of lipid A.</text>
</comment>
<evidence type="ECO:0000256" key="11">
    <source>
        <dbReference type="RuleBase" id="RU365103"/>
    </source>
</evidence>
<proteinExistence type="inferred from homology"/>
<dbReference type="InterPro" id="IPR007507">
    <property type="entry name" value="Glycos_transf_N"/>
</dbReference>
<evidence type="ECO:0000256" key="3">
    <source>
        <dbReference type="ARBA" id="ARBA00006380"/>
    </source>
</evidence>
<feature type="domain" description="3-deoxy-D-manno-octulosonic-acid transferase N-terminal" evidence="12">
    <location>
        <begin position="39"/>
        <end position="214"/>
    </location>
</feature>
<comment type="similarity">
    <text evidence="3">Belongs to the glycosyltransferase group 1 family. Glycosyltransferase 30 subfamily.</text>
</comment>
<evidence type="ECO:0000256" key="4">
    <source>
        <dbReference type="ARBA" id="ARBA00012621"/>
    </source>
</evidence>
<evidence type="ECO:0000256" key="6">
    <source>
        <dbReference type="ARBA" id="ARBA00022679"/>
    </source>
</evidence>
<feature type="site" description="Transition state stabilizer" evidence="10">
    <location>
        <position position="213"/>
    </location>
</feature>
<evidence type="ECO:0000256" key="5">
    <source>
        <dbReference type="ARBA" id="ARBA00019077"/>
    </source>
</evidence>